<proteinExistence type="predicted"/>
<name>A0AAD6SAS8_9AGAR</name>
<keyword evidence="3" id="KW-1185">Reference proteome</keyword>
<evidence type="ECO:0000313" key="3">
    <source>
        <dbReference type="Proteomes" id="UP001218188"/>
    </source>
</evidence>
<comment type="caution">
    <text evidence="2">The sequence shown here is derived from an EMBL/GenBank/DDBJ whole genome shotgun (WGS) entry which is preliminary data.</text>
</comment>
<accession>A0AAD6SAS8</accession>
<feature type="region of interest" description="Disordered" evidence="1">
    <location>
        <begin position="246"/>
        <end position="265"/>
    </location>
</feature>
<evidence type="ECO:0000313" key="2">
    <source>
        <dbReference type="EMBL" id="KAJ7024075.1"/>
    </source>
</evidence>
<dbReference type="EMBL" id="JARJCM010000176">
    <property type="protein sequence ID" value="KAJ7024075.1"/>
    <property type="molecule type" value="Genomic_DNA"/>
</dbReference>
<dbReference type="Proteomes" id="UP001218188">
    <property type="component" value="Unassembled WGS sequence"/>
</dbReference>
<reference evidence="2" key="1">
    <citation type="submission" date="2023-03" db="EMBL/GenBank/DDBJ databases">
        <title>Massive genome expansion in bonnet fungi (Mycena s.s.) driven by repeated elements and novel gene families across ecological guilds.</title>
        <authorList>
            <consortium name="Lawrence Berkeley National Laboratory"/>
            <person name="Harder C.B."/>
            <person name="Miyauchi S."/>
            <person name="Viragh M."/>
            <person name="Kuo A."/>
            <person name="Thoen E."/>
            <person name="Andreopoulos B."/>
            <person name="Lu D."/>
            <person name="Skrede I."/>
            <person name="Drula E."/>
            <person name="Henrissat B."/>
            <person name="Morin E."/>
            <person name="Kohler A."/>
            <person name="Barry K."/>
            <person name="LaButti K."/>
            <person name="Morin E."/>
            <person name="Salamov A."/>
            <person name="Lipzen A."/>
            <person name="Mereny Z."/>
            <person name="Hegedus B."/>
            <person name="Baldrian P."/>
            <person name="Stursova M."/>
            <person name="Weitz H."/>
            <person name="Taylor A."/>
            <person name="Grigoriev I.V."/>
            <person name="Nagy L.G."/>
            <person name="Martin F."/>
            <person name="Kauserud H."/>
        </authorList>
    </citation>
    <scope>NUCLEOTIDE SEQUENCE</scope>
    <source>
        <strain evidence="2">CBHHK200</strain>
    </source>
</reference>
<protein>
    <submittedName>
        <fullName evidence="2">Uncharacterized protein</fullName>
    </submittedName>
</protein>
<dbReference type="AlphaFoldDB" id="A0AAD6SAS8"/>
<organism evidence="2 3">
    <name type="scientific">Mycena alexandri</name>
    <dbReference type="NCBI Taxonomy" id="1745969"/>
    <lineage>
        <taxon>Eukaryota</taxon>
        <taxon>Fungi</taxon>
        <taxon>Dikarya</taxon>
        <taxon>Basidiomycota</taxon>
        <taxon>Agaricomycotina</taxon>
        <taxon>Agaricomycetes</taxon>
        <taxon>Agaricomycetidae</taxon>
        <taxon>Agaricales</taxon>
        <taxon>Marasmiineae</taxon>
        <taxon>Mycenaceae</taxon>
        <taxon>Mycena</taxon>
    </lineage>
</organism>
<sequence length="298" mass="33287">MMLSSTPAGDFLPVQAVWAGKTGGSLPTKNAEKMQEAVDRGFIFSSAKSEKKNSHFSTFFTMKHWVEDLMIAYIDLYAVHIGEEFRTLIFKDFPFIILIFVPGGCTGLFQPADMGLQRVAKHILKQDSLDYLVEIFKTQTEKGVAPRDIKFPSSLPILRDATVRGLVKMYDFFQTPDGRKIVQQAWQKCEVPGTNWNLSAECLHGKDYEKALRHFLREDTTLATEIANRCGATHLNKVLMVSADSGGESETALREEDQGNFETEDDSDVALKTVLDDALGIKLDVDNFSQHGPITVRG</sequence>
<evidence type="ECO:0000256" key="1">
    <source>
        <dbReference type="SAM" id="MobiDB-lite"/>
    </source>
</evidence>
<gene>
    <name evidence="2" type="ORF">C8F04DRAFT_1192813</name>
</gene>